<sequence length="255" mass="27520">MDKPSTQFLGQGPRLLLLHGIGGSATAWSKQIERLSGDFACLAPDLPGYGDTPAAGGNSMRPFVQAMADLLAGEPAHVLGVSFGALLALALARHHPELVRSLVLADATLGRAHMTGQEREKWLEKRRSLSGSLQEVSVERAAEIASPAAAPEIIDEIARHMRRARPDGYMAVANAIAATDARPWLESITQPALVLCGEDDRVTGAEVSRVLVDSLPHARLRIVPRSGHAPHIEQPDVFAREVREFLLEPRPLRPT</sequence>
<dbReference type="Pfam" id="PF12697">
    <property type="entry name" value="Abhydrolase_6"/>
    <property type="match status" value="1"/>
</dbReference>
<dbReference type="AlphaFoldDB" id="A0A2U1CMS4"/>
<dbReference type="Proteomes" id="UP000246145">
    <property type="component" value="Unassembled WGS sequence"/>
</dbReference>
<accession>A0A2U1CMS4</accession>
<dbReference type="Gene3D" id="3.40.50.1820">
    <property type="entry name" value="alpha/beta hydrolase"/>
    <property type="match status" value="1"/>
</dbReference>
<gene>
    <name evidence="2" type="ORF">C7440_1802</name>
</gene>
<protein>
    <submittedName>
        <fullName evidence="2">Pimeloyl-ACP methyl ester carboxylesterase</fullName>
    </submittedName>
</protein>
<dbReference type="RefSeq" id="WP_116518285.1">
    <property type="nucleotide sequence ID" value="NZ_JACCEX010000002.1"/>
</dbReference>
<reference evidence="2 3" key="1">
    <citation type="submission" date="2018-04" db="EMBL/GenBank/DDBJ databases">
        <title>Genomic Encyclopedia of Type Strains, Phase IV (KMG-IV): sequencing the most valuable type-strain genomes for metagenomic binning, comparative biology and taxonomic classification.</title>
        <authorList>
            <person name="Goeker M."/>
        </authorList>
    </citation>
    <scope>NUCLEOTIDE SEQUENCE [LARGE SCALE GENOMIC DNA]</scope>
    <source>
        <strain evidence="2 3">DSM 10065</strain>
    </source>
</reference>
<keyword evidence="3" id="KW-1185">Reference proteome</keyword>
<feature type="domain" description="AB hydrolase-1" evidence="1">
    <location>
        <begin position="15"/>
        <end position="240"/>
    </location>
</feature>
<dbReference type="EMBL" id="QEKO01000002">
    <property type="protein sequence ID" value="PVY62309.1"/>
    <property type="molecule type" value="Genomic_DNA"/>
</dbReference>
<proteinExistence type="predicted"/>
<comment type="caution">
    <text evidence="2">The sequence shown here is derived from an EMBL/GenBank/DDBJ whole genome shotgun (WGS) entry which is preliminary data.</text>
</comment>
<evidence type="ECO:0000313" key="3">
    <source>
        <dbReference type="Proteomes" id="UP000246145"/>
    </source>
</evidence>
<dbReference type="PANTHER" id="PTHR43689:SF8">
    <property type="entry name" value="ALPHA_BETA-HYDROLASES SUPERFAMILY PROTEIN"/>
    <property type="match status" value="1"/>
</dbReference>
<dbReference type="PANTHER" id="PTHR43689">
    <property type="entry name" value="HYDROLASE"/>
    <property type="match status" value="1"/>
</dbReference>
<dbReference type="InterPro" id="IPR029058">
    <property type="entry name" value="AB_hydrolase_fold"/>
</dbReference>
<dbReference type="SUPFAM" id="SSF53474">
    <property type="entry name" value="alpha/beta-Hydrolases"/>
    <property type="match status" value="1"/>
</dbReference>
<organism evidence="2 3">
    <name type="scientific">Pusillimonas noertemannii</name>
    <dbReference type="NCBI Taxonomy" id="305977"/>
    <lineage>
        <taxon>Bacteria</taxon>
        <taxon>Pseudomonadati</taxon>
        <taxon>Pseudomonadota</taxon>
        <taxon>Betaproteobacteria</taxon>
        <taxon>Burkholderiales</taxon>
        <taxon>Alcaligenaceae</taxon>
        <taxon>Pusillimonas</taxon>
    </lineage>
</organism>
<name>A0A2U1CMS4_9BURK</name>
<dbReference type="OrthoDB" id="9799989at2"/>
<evidence type="ECO:0000259" key="1">
    <source>
        <dbReference type="Pfam" id="PF12697"/>
    </source>
</evidence>
<dbReference type="InterPro" id="IPR000073">
    <property type="entry name" value="AB_hydrolase_1"/>
</dbReference>
<dbReference type="PRINTS" id="PR00111">
    <property type="entry name" value="ABHYDROLASE"/>
</dbReference>
<evidence type="ECO:0000313" key="2">
    <source>
        <dbReference type="EMBL" id="PVY62309.1"/>
    </source>
</evidence>